<keyword evidence="2" id="KW-1133">Transmembrane helix</keyword>
<feature type="region of interest" description="Disordered" evidence="1">
    <location>
        <begin position="94"/>
        <end position="114"/>
    </location>
</feature>
<dbReference type="GeneID" id="25741570"/>
<feature type="transmembrane region" description="Helical" evidence="2">
    <location>
        <begin position="20"/>
        <end position="42"/>
    </location>
</feature>
<name>A0A0D2MYM2_9CHLO</name>
<dbReference type="EMBL" id="KK101899">
    <property type="protein sequence ID" value="KIY99265.1"/>
    <property type="molecule type" value="Genomic_DNA"/>
</dbReference>
<dbReference type="KEGG" id="mng:MNEG_8695"/>
<proteinExistence type="predicted"/>
<feature type="transmembrane region" description="Helical" evidence="2">
    <location>
        <begin position="54"/>
        <end position="75"/>
    </location>
</feature>
<organism evidence="3 4">
    <name type="scientific">Monoraphidium neglectum</name>
    <dbReference type="NCBI Taxonomy" id="145388"/>
    <lineage>
        <taxon>Eukaryota</taxon>
        <taxon>Viridiplantae</taxon>
        <taxon>Chlorophyta</taxon>
        <taxon>core chlorophytes</taxon>
        <taxon>Chlorophyceae</taxon>
        <taxon>CS clade</taxon>
        <taxon>Sphaeropleales</taxon>
        <taxon>Selenastraceae</taxon>
        <taxon>Monoraphidium</taxon>
    </lineage>
</organism>
<dbReference type="Proteomes" id="UP000054498">
    <property type="component" value="Unassembled WGS sequence"/>
</dbReference>
<evidence type="ECO:0000313" key="3">
    <source>
        <dbReference type="EMBL" id="KIY99265.1"/>
    </source>
</evidence>
<keyword evidence="4" id="KW-1185">Reference proteome</keyword>
<keyword evidence="2" id="KW-0472">Membrane</keyword>
<evidence type="ECO:0000256" key="1">
    <source>
        <dbReference type="SAM" id="MobiDB-lite"/>
    </source>
</evidence>
<evidence type="ECO:0000313" key="4">
    <source>
        <dbReference type="Proteomes" id="UP000054498"/>
    </source>
</evidence>
<dbReference type="AlphaFoldDB" id="A0A0D2MYM2"/>
<dbReference type="RefSeq" id="XP_013898285.1">
    <property type="nucleotide sequence ID" value="XM_014042831.1"/>
</dbReference>
<protein>
    <submittedName>
        <fullName evidence="3">Uncharacterized protein</fullName>
    </submittedName>
</protein>
<accession>A0A0D2MYM2</accession>
<sequence>MKEAGGLSAPPPSSCPAGCAALSAAVAAATGLPSCVCLASAAGRLRGTAQQMRAALIPAVAGAALSLVGATWLLARCAAALAVARRELRARRARKAAGLPVAEDGYGSDGRVRR</sequence>
<evidence type="ECO:0000256" key="2">
    <source>
        <dbReference type="SAM" id="Phobius"/>
    </source>
</evidence>
<gene>
    <name evidence="3" type="ORF">MNEG_8695</name>
</gene>
<reference evidence="3 4" key="1">
    <citation type="journal article" date="2013" name="BMC Genomics">
        <title>Reconstruction of the lipid metabolism for the microalga Monoraphidium neglectum from its genome sequence reveals characteristics suitable for biofuel production.</title>
        <authorList>
            <person name="Bogen C."/>
            <person name="Al-Dilaimi A."/>
            <person name="Albersmeier A."/>
            <person name="Wichmann J."/>
            <person name="Grundmann M."/>
            <person name="Rupp O."/>
            <person name="Lauersen K.J."/>
            <person name="Blifernez-Klassen O."/>
            <person name="Kalinowski J."/>
            <person name="Goesmann A."/>
            <person name="Mussgnug J.H."/>
            <person name="Kruse O."/>
        </authorList>
    </citation>
    <scope>NUCLEOTIDE SEQUENCE [LARGE SCALE GENOMIC DNA]</scope>
    <source>
        <strain evidence="3 4">SAG 48.87</strain>
    </source>
</reference>
<keyword evidence="2" id="KW-0812">Transmembrane</keyword>